<evidence type="ECO:0000313" key="1">
    <source>
        <dbReference type="EMBL" id="GMS94710.1"/>
    </source>
</evidence>
<feature type="non-terminal residue" evidence="1">
    <location>
        <position position="1"/>
    </location>
</feature>
<proteinExistence type="predicted"/>
<comment type="caution">
    <text evidence="1">The sequence shown here is derived from an EMBL/GenBank/DDBJ whole genome shotgun (WGS) entry which is preliminary data.</text>
</comment>
<sequence>IASVSPYFSMFDRLLMKEAWVHCGSSGARTSSLSAIPFSESSLLAKDIVLSSSSSITVGTVEWTAKRTRYTASSRR</sequence>
<protein>
    <submittedName>
        <fullName evidence="1">Uncharacterized protein</fullName>
    </submittedName>
</protein>
<dbReference type="Proteomes" id="UP001432027">
    <property type="component" value="Unassembled WGS sequence"/>
</dbReference>
<keyword evidence="2" id="KW-1185">Reference proteome</keyword>
<gene>
    <name evidence="1" type="ORF">PENTCL1PPCAC_16885</name>
</gene>
<organism evidence="1 2">
    <name type="scientific">Pristionchus entomophagus</name>
    <dbReference type="NCBI Taxonomy" id="358040"/>
    <lineage>
        <taxon>Eukaryota</taxon>
        <taxon>Metazoa</taxon>
        <taxon>Ecdysozoa</taxon>
        <taxon>Nematoda</taxon>
        <taxon>Chromadorea</taxon>
        <taxon>Rhabditida</taxon>
        <taxon>Rhabditina</taxon>
        <taxon>Diplogasteromorpha</taxon>
        <taxon>Diplogasteroidea</taxon>
        <taxon>Neodiplogasteridae</taxon>
        <taxon>Pristionchus</taxon>
    </lineage>
</organism>
<accession>A0AAV5TK75</accession>
<reference evidence="1" key="1">
    <citation type="submission" date="2023-10" db="EMBL/GenBank/DDBJ databases">
        <title>Genome assembly of Pristionchus species.</title>
        <authorList>
            <person name="Yoshida K."/>
            <person name="Sommer R.J."/>
        </authorList>
    </citation>
    <scope>NUCLEOTIDE SEQUENCE</scope>
    <source>
        <strain evidence="1">RS0144</strain>
    </source>
</reference>
<dbReference type="EMBL" id="BTSX01000004">
    <property type="protein sequence ID" value="GMS94710.1"/>
    <property type="molecule type" value="Genomic_DNA"/>
</dbReference>
<evidence type="ECO:0000313" key="2">
    <source>
        <dbReference type="Proteomes" id="UP001432027"/>
    </source>
</evidence>
<name>A0AAV5TK75_9BILA</name>
<feature type="non-terminal residue" evidence="1">
    <location>
        <position position="76"/>
    </location>
</feature>
<dbReference type="AlphaFoldDB" id="A0AAV5TK75"/>